<feature type="compositionally biased region" description="Basic and acidic residues" evidence="2">
    <location>
        <begin position="21"/>
        <end position="30"/>
    </location>
</feature>
<feature type="region of interest" description="Disordered" evidence="2">
    <location>
        <begin position="218"/>
        <end position="272"/>
    </location>
</feature>
<organism evidence="3 4">
    <name type="scientific">Oncorhynchus tshawytscha</name>
    <name type="common">Chinook salmon</name>
    <name type="synonym">Salmo tshawytscha</name>
    <dbReference type="NCBI Taxonomy" id="74940"/>
    <lineage>
        <taxon>Eukaryota</taxon>
        <taxon>Metazoa</taxon>
        <taxon>Chordata</taxon>
        <taxon>Craniata</taxon>
        <taxon>Vertebrata</taxon>
        <taxon>Euteleostomi</taxon>
        <taxon>Actinopterygii</taxon>
        <taxon>Neopterygii</taxon>
        <taxon>Teleostei</taxon>
        <taxon>Protacanthopterygii</taxon>
        <taxon>Salmoniformes</taxon>
        <taxon>Salmonidae</taxon>
        <taxon>Salmoninae</taxon>
        <taxon>Oncorhynchus</taxon>
    </lineage>
</organism>
<feature type="region of interest" description="Disordered" evidence="2">
    <location>
        <begin position="608"/>
        <end position="678"/>
    </location>
</feature>
<evidence type="ECO:0000313" key="3">
    <source>
        <dbReference type="Ensembl" id="ENSOTSP00005110419.1"/>
    </source>
</evidence>
<proteinExistence type="predicted"/>
<feature type="compositionally biased region" description="Basic and acidic residues" evidence="2">
    <location>
        <begin position="1017"/>
        <end position="1031"/>
    </location>
</feature>
<feature type="region of interest" description="Disordered" evidence="2">
    <location>
        <begin position="1"/>
        <end position="71"/>
    </location>
</feature>
<evidence type="ECO:0008006" key="5">
    <source>
        <dbReference type="Google" id="ProtNLM"/>
    </source>
</evidence>
<feature type="region of interest" description="Disordered" evidence="2">
    <location>
        <begin position="293"/>
        <end position="320"/>
    </location>
</feature>
<feature type="compositionally biased region" description="Pro residues" evidence="2">
    <location>
        <begin position="259"/>
        <end position="269"/>
    </location>
</feature>
<keyword evidence="4" id="KW-1185">Reference proteome</keyword>
<dbReference type="GO" id="GO:0005814">
    <property type="term" value="C:centriole"/>
    <property type="evidence" value="ECO:0007669"/>
    <property type="project" value="TreeGrafter"/>
</dbReference>
<feature type="region of interest" description="Disordered" evidence="2">
    <location>
        <begin position="916"/>
        <end position="1109"/>
    </location>
</feature>
<evidence type="ECO:0000256" key="2">
    <source>
        <dbReference type="SAM" id="MobiDB-lite"/>
    </source>
</evidence>
<feature type="region of interest" description="Disordered" evidence="2">
    <location>
        <begin position="546"/>
        <end position="591"/>
    </location>
</feature>
<feature type="compositionally biased region" description="Low complexity" evidence="2">
    <location>
        <begin position="1241"/>
        <end position="1253"/>
    </location>
</feature>
<feature type="compositionally biased region" description="Polar residues" evidence="2">
    <location>
        <begin position="978"/>
        <end position="1003"/>
    </location>
</feature>
<feature type="compositionally biased region" description="Low complexity" evidence="2">
    <location>
        <begin position="397"/>
        <end position="418"/>
    </location>
</feature>
<feature type="compositionally biased region" description="Polar residues" evidence="2">
    <location>
        <begin position="618"/>
        <end position="633"/>
    </location>
</feature>
<feature type="compositionally biased region" description="Polar residues" evidence="2">
    <location>
        <begin position="955"/>
        <end position="970"/>
    </location>
</feature>
<feature type="compositionally biased region" description="Basic and acidic residues" evidence="2">
    <location>
        <begin position="1045"/>
        <end position="1055"/>
    </location>
</feature>
<dbReference type="Proteomes" id="UP000694402">
    <property type="component" value="Unassembled WGS sequence"/>
</dbReference>
<feature type="compositionally biased region" description="Polar residues" evidence="2">
    <location>
        <begin position="355"/>
        <end position="369"/>
    </location>
</feature>
<feature type="compositionally biased region" description="Basic and acidic residues" evidence="2">
    <location>
        <begin position="419"/>
        <end position="435"/>
    </location>
</feature>
<dbReference type="GeneTree" id="ENSGT00500000044984"/>
<feature type="coiled-coil region" evidence="1">
    <location>
        <begin position="733"/>
        <end position="767"/>
    </location>
</feature>
<reference evidence="4" key="1">
    <citation type="journal article" date="2018" name="PLoS ONE">
        <title>Chinook salmon (Oncorhynchus tshawytscha) genome and transcriptome.</title>
        <authorList>
            <person name="Christensen K.A."/>
            <person name="Leong J.S."/>
            <person name="Sakhrani D."/>
            <person name="Biagi C.A."/>
            <person name="Minkley D.R."/>
            <person name="Withler R.E."/>
            <person name="Rondeau E.B."/>
            <person name="Koop B.F."/>
            <person name="Devlin R.H."/>
        </authorList>
    </citation>
    <scope>NUCLEOTIDE SEQUENCE [LARGE SCALE GENOMIC DNA]</scope>
</reference>
<accession>A0AAZ3P3E0</accession>
<evidence type="ECO:0000256" key="1">
    <source>
        <dbReference type="SAM" id="Coils"/>
    </source>
</evidence>
<name>A0AAZ3P3E0_ONCTS</name>
<feature type="compositionally biased region" description="Low complexity" evidence="2">
    <location>
        <begin position="1059"/>
        <end position="1076"/>
    </location>
</feature>
<protein>
    <recommendedName>
        <fullName evidence="5">M-phase phosphoprotein 9</fullName>
    </recommendedName>
</protein>
<reference evidence="3" key="2">
    <citation type="submission" date="2025-08" db="UniProtKB">
        <authorList>
            <consortium name="Ensembl"/>
        </authorList>
    </citation>
    <scope>IDENTIFICATION</scope>
</reference>
<feature type="region of interest" description="Disordered" evidence="2">
    <location>
        <begin position="334"/>
        <end position="442"/>
    </location>
</feature>
<gene>
    <name evidence="3" type="primary">MPHOSPH9</name>
</gene>
<feature type="compositionally biased region" description="Basic residues" evidence="2">
    <location>
        <begin position="1222"/>
        <end position="1232"/>
    </location>
</feature>
<feature type="compositionally biased region" description="Polar residues" evidence="2">
    <location>
        <begin position="218"/>
        <end position="234"/>
    </location>
</feature>
<keyword evidence="1" id="KW-0175">Coiled coil</keyword>
<dbReference type="PANTHER" id="PTHR14926">
    <property type="entry name" value="M-PHASE PHOSPHOPROTEIN 9"/>
    <property type="match status" value="1"/>
</dbReference>
<feature type="coiled-coil region" evidence="1">
    <location>
        <begin position="828"/>
        <end position="859"/>
    </location>
</feature>
<feature type="compositionally biased region" description="Polar residues" evidence="2">
    <location>
        <begin position="546"/>
        <end position="567"/>
    </location>
</feature>
<reference evidence="3" key="3">
    <citation type="submission" date="2025-09" db="UniProtKB">
        <authorList>
            <consortium name="Ensembl"/>
        </authorList>
    </citation>
    <scope>IDENTIFICATION</scope>
</reference>
<dbReference type="Gene3D" id="1.10.287.1490">
    <property type="match status" value="1"/>
</dbReference>
<feature type="compositionally biased region" description="Basic and acidic residues" evidence="2">
    <location>
        <begin position="1211"/>
        <end position="1221"/>
    </location>
</feature>
<dbReference type="InterPro" id="IPR026636">
    <property type="entry name" value="MPHOSPH9"/>
</dbReference>
<evidence type="ECO:0000313" key="4">
    <source>
        <dbReference type="Proteomes" id="UP000694402"/>
    </source>
</evidence>
<feature type="compositionally biased region" description="Polar residues" evidence="2">
    <location>
        <begin position="922"/>
        <end position="934"/>
    </location>
</feature>
<feature type="compositionally biased region" description="Polar residues" evidence="2">
    <location>
        <begin position="1"/>
        <end position="11"/>
    </location>
</feature>
<sequence length="1357" mass="149137">MSTDDSISEDVSSLGALSHCHAGEGDKESESSEGTSAASGLGLGLGLGLSGTEEPNANSKTEGGTVDGRAEDVTPACSLPHKIRSLCLSTEEAFGPGKSLPFINPSSLETLRALVQEIQSSGETDPEMWKDCEGRWLHLFQLVEKQYQEQILAQQEQYQCQIQLIQDEIKALVQLQNRQTSTQTHNNYPYTATTNTQTHHDYQSTLFTVTQTHPDYSSSPAVATIHPSPSTDLPNGNPPLSALPTSLSVPQPLLSSTFPLPPSPRPGPVTPRERWAEGAGTVLSSGYGTLSAWGSGLEGTKTPGGVEERGRGKEESGWSLHLQDYTETILIGQEGQKRSASANEVAPRDNPSPPEQQRTSSQSLTSWAQRQRRSKPKKSTAGQAQPPLASPPPLQAPFPGQSGPQTSSSHDQQPSPRQSPRDSPLENTDLQDKHGSAATFTNSFPLRRSDSLMSEASGLTYWRLDESELYHPLPDSFDSGAYLLLQEASISLTSPEDQKWSLREIYHTKQRTTESKHTDWDRSLTCSPTSPQVLTLDPTIQLRQSDRTSGFTSPSHFSSPSYPTQPQLYPRVDTPVSPDSMAEGSANPGDTDCASSLSAIAPTLARVASPRIKPAPSHPSTSKPLMLPSSQQRKALVTQASEEEGSHTHTSTLKQLAVSGRQTHSHTHSRSGPRMEKAASLEDPVIVSLLREKLREKHTRHVADLKAYYEAEIKVLRDKLDLRDLPHDLEQSNHTLRQRCAQLERALSEASSRIQELENKNTILEKQLVGYCYTLRGVSVCVFVCDELCCLFQADWPERYNTACSTATSLQQRLDESRQSGREKDSSAGRLRTRVRQLEEALENACRETQDKEARREREYKMLQDLLGEYDSLKKDHGGVKDNLVSTENKLFDANEQVSELKRVVCKLESQVNQLEHENQTRSRQAVHNHTQPSGAGLYHHPDLLLSPSKHPWQPESTYRISPCPQTDQSHSTRKSPGPQTDQSQSYRMSPCPQTDQSGSSGHFTDHTGSRRCLSPPEHEQERGEVVRETRGPLTPLMRALIELDETRTTEDRAPCKTSHSTSDSLSLASRLGSRRPTVGFVERNHREPPTQDRGGTGQESGVSGSERGMVCLNGGRDGPPQGVDSPGRAASGTFRGVCLLRAQRSLSPEGHRSSSLPPRAQRATFPPTTPTKRETLMTPQSAKSSPKRCPTENYSTAFGNPPPRQQQLHNRFDVASDQRHHSFHNSSPKKRLFSEATQRSSGGSVESSGSVEPQEGVCGLGWEEQGAGGLGSDLQDPGTDLHSLADAERLFDELTMEKQQIESALSRMPGSGGRVSLQTRLDEVALEKRLESVNRDLGSIRMTLKRFHVLRSSANI</sequence>
<feature type="compositionally biased region" description="Basic and acidic residues" evidence="2">
    <location>
        <begin position="306"/>
        <end position="316"/>
    </location>
</feature>
<dbReference type="PANTHER" id="PTHR14926:SF1">
    <property type="entry name" value="M-PHASE PHOSPHOPROTEIN 9"/>
    <property type="match status" value="1"/>
</dbReference>
<feature type="region of interest" description="Disordered" evidence="2">
    <location>
        <begin position="1146"/>
        <end position="1277"/>
    </location>
</feature>
<dbReference type="Ensembl" id="ENSOTST00005126190.1">
    <property type="protein sequence ID" value="ENSOTSP00005110419.1"/>
    <property type="gene ID" value="ENSOTSG00005044680.2"/>
</dbReference>